<evidence type="ECO:0008006" key="4">
    <source>
        <dbReference type="Google" id="ProtNLM"/>
    </source>
</evidence>
<accession>A0ABR3MGP1</accession>
<protein>
    <recommendedName>
        <fullName evidence="4">Secreted protein</fullName>
    </recommendedName>
</protein>
<feature type="chain" id="PRO_5045366475" description="Secreted protein" evidence="1">
    <location>
        <begin position="23"/>
        <end position="129"/>
    </location>
</feature>
<evidence type="ECO:0000256" key="1">
    <source>
        <dbReference type="SAM" id="SignalP"/>
    </source>
</evidence>
<comment type="caution">
    <text evidence="2">The sequence shown here is derived from an EMBL/GenBank/DDBJ whole genome shotgun (WGS) entry which is preliminary data.</text>
</comment>
<keyword evidence="3" id="KW-1185">Reference proteome</keyword>
<proteinExistence type="predicted"/>
<gene>
    <name evidence="2" type="ORF">QQF64_004608</name>
</gene>
<keyword evidence="1" id="KW-0732">Signal</keyword>
<feature type="signal peptide" evidence="1">
    <location>
        <begin position="1"/>
        <end position="22"/>
    </location>
</feature>
<dbReference type="EMBL" id="JAYMGO010000012">
    <property type="protein sequence ID" value="KAL1264253.1"/>
    <property type="molecule type" value="Genomic_DNA"/>
</dbReference>
<name>A0ABR3MGP1_9TELE</name>
<evidence type="ECO:0000313" key="2">
    <source>
        <dbReference type="EMBL" id="KAL1264253.1"/>
    </source>
</evidence>
<evidence type="ECO:0000313" key="3">
    <source>
        <dbReference type="Proteomes" id="UP001558613"/>
    </source>
</evidence>
<reference evidence="2 3" key="1">
    <citation type="submission" date="2023-09" db="EMBL/GenBank/DDBJ databases">
        <authorList>
            <person name="Wang M."/>
        </authorList>
    </citation>
    <scope>NUCLEOTIDE SEQUENCE [LARGE SCALE GENOMIC DNA]</scope>
    <source>
        <strain evidence="2">GT-2023</strain>
        <tissue evidence="2">Liver</tissue>
    </source>
</reference>
<sequence>MSAITQLIQVLVISLCTSRTLSGLLPLLQAPKGHINDQHKGNSQPGKIGCSISAFMYFIDMKVEQAMATTLTCRGNRGIGETGVANIGRQTSILRKRACGGSEADVTVVHRPPVVDQHVRKDKAIGRVT</sequence>
<dbReference type="Proteomes" id="UP001558613">
    <property type="component" value="Unassembled WGS sequence"/>
</dbReference>
<organism evidence="2 3">
    <name type="scientific">Cirrhinus molitorella</name>
    <name type="common">mud carp</name>
    <dbReference type="NCBI Taxonomy" id="172907"/>
    <lineage>
        <taxon>Eukaryota</taxon>
        <taxon>Metazoa</taxon>
        <taxon>Chordata</taxon>
        <taxon>Craniata</taxon>
        <taxon>Vertebrata</taxon>
        <taxon>Euteleostomi</taxon>
        <taxon>Actinopterygii</taxon>
        <taxon>Neopterygii</taxon>
        <taxon>Teleostei</taxon>
        <taxon>Ostariophysi</taxon>
        <taxon>Cypriniformes</taxon>
        <taxon>Cyprinidae</taxon>
        <taxon>Labeoninae</taxon>
        <taxon>Labeonini</taxon>
        <taxon>Cirrhinus</taxon>
    </lineage>
</organism>